<dbReference type="FunFam" id="4.10.1080.10:FF:000004">
    <property type="entry name" value="Cartilage oligomeric matrix protein"/>
    <property type="match status" value="1"/>
</dbReference>
<sequence>MHRGVLSFALLAALGAVWLTDAASLDLGISKELEEVIKKDNFVVSLKHIKPRRRSRGIDTLFTVDFPGSENKFSLLLDKKNKKIIVETLEDSRVREQPFIVDSLKDEDRIIKSLILSVNQSQPGAHANLYLDCVSYGMVATPRSMREMYTSMRTPALEVFHEKKNYMEVEGHRDLRAILSKNECPLSIEKHFDVDFEKDIAQNLLKDDHSYQSQQPYGPSSVDYRGDIPLVTTINDVGLIDALNQLIRVVNLEVQKCQGQAEAFDKLRRLIEECELCKQRPPEIQRPTCANNPPRCFPGVHCYDTNDGPRCGSCPPGYLGDGYECRPGRRCSDHPCFDGVECRDTADGYRCGPCPAGYEGNGEDCRRRNPCEYNPCAPGTSDSYDRYRYGSYRCGECEYGYYGNQSVGCHQGEGYCRSGVRCHSRAECVSLGGGEYTCQCVTGYAGNGEYCAFDRDADSYPDTELPCREKHCRQDNCPHTPNSGQEDTDGDGIGNACDPDPDGDGIERGDNCPLHRNPDQRDSETDPDRVGDVCDNCPLVPNPDQSDIDRDGLGDVCDPDMDNDGIRNEDDNCPRVANRDQIDSDRDGLGDACDNCPRIYNPRQEDSDDDRVGDLCDSPEDTDRDGVGDDRDNCVHKENPDQSDIDRDGVGDVCDDDIDGDGIVNHRDNCPLVYNPDQLDTQREYMISKNLIKQSNLLYLVLLEGLGPIHSGSVREGGRGGGRTFSDDGGGSSYVKSFNSSSSSPNMMGATLLQLRPWQKKQRNTSVLLFCKCKKDPALVLLLAA</sequence>
<dbReference type="InterPro" id="IPR017897">
    <property type="entry name" value="Thrombospondin_3_rpt"/>
</dbReference>
<feature type="repeat" description="TSP type-3" evidence="4">
    <location>
        <begin position="546"/>
        <end position="581"/>
    </location>
</feature>
<gene>
    <name evidence="9" type="primary">LOC115878799</name>
</gene>
<feature type="compositionally biased region" description="Basic and acidic residues" evidence="5">
    <location>
        <begin position="516"/>
        <end position="532"/>
    </location>
</feature>
<name>A0A6J2XKT6_SITOR</name>
<evidence type="ECO:0000313" key="9">
    <source>
        <dbReference type="RefSeq" id="XP_030751264.1"/>
    </source>
</evidence>
<comment type="caution">
    <text evidence="3">Lacks conserved residue(s) required for the propagation of feature annotation.</text>
</comment>
<evidence type="ECO:0000256" key="4">
    <source>
        <dbReference type="PROSITE-ProRule" id="PRU00634"/>
    </source>
</evidence>
<dbReference type="PANTHER" id="PTHR10199:SF100">
    <property type="entry name" value="THROMBOSPONDIN, ISOFORM A"/>
    <property type="match status" value="1"/>
</dbReference>
<dbReference type="FunCoup" id="A0A6J2XKT6">
    <property type="interactions" value="83"/>
</dbReference>
<protein>
    <submittedName>
        <fullName evidence="9">Cartilage oligomeric matrix protein-like</fullName>
    </submittedName>
</protein>
<accession>A0A6J2XKT6</accession>
<evidence type="ECO:0000256" key="2">
    <source>
        <dbReference type="ARBA" id="ARBA00022837"/>
    </source>
</evidence>
<keyword evidence="2 4" id="KW-0106">Calcium</keyword>
<feature type="compositionally biased region" description="Basic and acidic residues" evidence="5">
    <location>
        <begin position="564"/>
        <end position="589"/>
    </location>
</feature>
<dbReference type="SMART" id="SM00181">
    <property type="entry name" value="EGF"/>
    <property type="match status" value="4"/>
</dbReference>
<dbReference type="GO" id="GO:0007155">
    <property type="term" value="P:cell adhesion"/>
    <property type="evidence" value="ECO:0007669"/>
    <property type="project" value="InterPro"/>
</dbReference>
<dbReference type="InterPro" id="IPR003367">
    <property type="entry name" value="Thrombospondin_3-like_rpt"/>
</dbReference>
<feature type="region of interest" description="Disordered" evidence="5">
    <location>
        <begin position="478"/>
        <end position="653"/>
    </location>
</feature>
<dbReference type="PROSITE" id="PS50026">
    <property type="entry name" value="EGF_3"/>
    <property type="match status" value="1"/>
</dbReference>
<dbReference type="PANTHER" id="PTHR10199">
    <property type="entry name" value="THROMBOSPONDIN"/>
    <property type="match status" value="1"/>
</dbReference>
<dbReference type="InterPro" id="IPR028974">
    <property type="entry name" value="TSP_type-3_rpt"/>
</dbReference>
<dbReference type="Proteomes" id="UP000504635">
    <property type="component" value="Unplaced"/>
</dbReference>
<dbReference type="AlphaFoldDB" id="A0A6J2XKT6"/>
<feature type="domain" description="EGF-like" evidence="7">
    <location>
        <begin position="412"/>
        <end position="452"/>
    </location>
</feature>
<dbReference type="GeneID" id="115878799"/>
<feature type="compositionally biased region" description="Acidic residues" evidence="5">
    <location>
        <begin position="606"/>
        <end position="623"/>
    </location>
</feature>
<feature type="repeat" description="TSP type-3" evidence="4">
    <location>
        <begin position="643"/>
        <end position="678"/>
    </location>
</feature>
<dbReference type="InterPro" id="IPR000742">
    <property type="entry name" value="EGF"/>
</dbReference>
<dbReference type="RefSeq" id="XP_030751264.1">
    <property type="nucleotide sequence ID" value="XM_030895404.1"/>
</dbReference>
<dbReference type="Gene3D" id="2.10.25.10">
    <property type="entry name" value="Laminin"/>
    <property type="match status" value="3"/>
</dbReference>
<dbReference type="GO" id="GO:0005509">
    <property type="term" value="F:calcium ion binding"/>
    <property type="evidence" value="ECO:0007669"/>
    <property type="project" value="UniProtKB-UniRule"/>
</dbReference>
<dbReference type="Gene3D" id="4.10.1080.10">
    <property type="entry name" value="TSP type-3 repeat"/>
    <property type="match status" value="2"/>
</dbReference>
<evidence type="ECO:0000256" key="3">
    <source>
        <dbReference type="PROSITE-ProRule" id="PRU00076"/>
    </source>
</evidence>
<dbReference type="InParanoid" id="A0A6J2XKT6"/>
<evidence type="ECO:0000313" key="8">
    <source>
        <dbReference type="Proteomes" id="UP000504635"/>
    </source>
</evidence>
<dbReference type="OrthoDB" id="14563at2759"/>
<dbReference type="PROSITE" id="PS51234">
    <property type="entry name" value="TSP3"/>
    <property type="match status" value="2"/>
</dbReference>
<proteinExistence type="predicted"/>
<dbReference type="KEGG" id="soy:115878799"/>
<keyword evidence="8" id="KW-1185">Reference proteome</keyword>
<keyword evidence="1 6" id="KW-0732">Signal</keyword>
<evidence type="ECO:0000259" key="7">
    <source>
        <dbReference type="PROSITE" id="PS50026"/>
    </source>
</evidence>
<dbReference type="FunFam" id="4.10.1080.10:FF:000001">
    <property type="entry name" value="Thrombospondin 3"/>
    <property type="match status" value="1"/>
</dbReference>
<feature type="signal peptide" evidence="6">
    <location>
        <begin position="1"/>
        <end position="22"/>
    </location>
</feature>
<evidence type="ECO:0000256" key="5">
    <source>
        <dbReference type="SAM" id="MobiDB-lite"/>
    </source>
</evidence>
<keyword evidence="3" id="KW-0245">EGF-like domain</keyword>
<feature type="chain" id="PRO_5026921853" evidence="6">
    <location>
        <begin position="23"/>
        <end position="785"/>
    </location>
</feature>
<dbReference type="Pfam" id="PF00008">
    <property type="entry name" value="EGF"/>
    <property type="match status" value="1"/>
</dbReference>
<evidence type="ECO:0000256" key="1">
    <source>
        <dbReference type="ARBA" id="ARBA00022729"/>
    </source>
</evidence>
<dbReference type="Pfam" id="PF02412">
    <property type="entry name" value="TSP_3"/>
    <property type="match status" value="6"/>
</dbReference>
<feature type="compositionally biased region" description="Basic and acidic residues" evidence="5">
    <location>
        <begin position="624"/>
        <end position="650"/>
    </location>
</feature>
<dbReference type="PROSITE" id="PS01186">
    <property type="entry name" value="EGF_2"/>
    <property type="match status" value="1"/>
</dbReference>
<dbReference type="SUPFAM" id="SSF103647">
    <property type="entry name" value="TSP type-3 repeat"/>
    <property type="match status" value="3"/>
</dbReference>
<reference evidence="9" key="1">
    <citation type="submission" date="2025-08" db="UniProtKB">
        <authorList>
            <consortium name="RefSeq"/>
        </authorList>
    </citation>
    <scope>IDENTIFICATION</scope>
</reference>
<organism evidence="8 9">
    <name type="scientific">Sitophilus oryzae</name>
    <name type="common">Rice weevil</name>
    <name type="synonym">Curculio oryzae</name>
    <dbReference type="NCBI Taxonomy" id="7048"/>
    <lineage>
        <taxon>Eukaryota</taxon>
        <taxon>Metazoa</taxon>
        <taxon>Ecdysozoa</taxon>
        <taxon>Arthropoda</taxon>
        <taxon>Hexapoda</taxon>
        <taxon>Insecta</taxon>
        <taxon>Pterygota</taxon>
        <taxon>Neoptera</taxon>
        <taxon>Endopterygota</taxon>
        <taxon>Coleoptera</taxon>
        <taxon>Polyphaga</taxon>
        <taxon>Cucujiformia</taxon>
        <taxon>Curculionidae</taxon>
        <taxon>Dryophthorinae</taxon>
        <taxon>Sitophilus</taxon>
    </lineage>
</organism>
<evidence type="ECO:0000256" key="6">
    <source>
        <dbReference type="SAM" id="SignalP"/>
    </source>
</evidence>